<reference evidence="4 5" key="1">
    <citation type="submission" date="2021-10" db="EMBL/GenBank/DDBJ databases">
        <authorList>
            <person name="Koch H."/>
        </authorList>
    </citation>
    <scope>NUCLEOTIDE SEQUENCE [LARGE SCALE GENOMIC DNA]</scope>
    <source>
        <strain evidence="4">6680</strain>
    </source>
</reference>
<evidence type="ECO:0000256" key="1">
    <source>
        <dbReference type="ARBA" id="ARBA00022723"/>
    </source>
</evidence>
<dbReference type="RefSeq" id="WP_239796124.1">
    <property type="nucleotide sequence ID" value="NZ_OU912926.1"/>
</dbReference>
<keyword evidence="2" id="KW-0106">Calcium</keyword>
<evidence type="ECO:0000313" key="5">
    <source>
        <dbReference type="Proteomes" id="UP000839052"/>
    </source>
</evidence>
<accession>A0ABN8AKQ0</accession>
<gene>
    <name evidence="4" type="ORF">NTG6680_0894</name>
</gene>
<dbReference type="InterPro" id="IPR008707">
    <property type="entry name" value="B-propeller_PilY1"/>
</dbReference>
<dbReference type="EMBL" id="OU912926">
    <property type="protein sequence ID" value="CAG9932147.1"/>
    <property type="molecule type" value="Genomic_DNA"/>
</dbReference>
<sequence>MKAFKRKLLTLTLLVTFSVGYYGVASGALLISQTPLFVLSATKANVLLIFSNSNAMDEDPTGLAVGSNNPTSKSEIARIAARTLVANYTGRINMGLMAYQQSSVVHQWLNQSPYDASFDPATYDPAWTGARDSVTHKKFKIPNSSSPNVAGACTASGGGKVDCVYYNVNLPYYSPTPGGNSFCYSVPVGGTTPTFVGDHTSYACYSTKTGISNAAPGVTGAGYDALAYQFSANFGPTESDFAQNIDDFGQILTSSDQGPTWFANGSPGLGYLHVPIVSLDTVQAGKLNVKLATSVVPTLVGGVWNDNPTAISGGNTPTNPNAPLINSGLSPITGTFRTAKDYYNGATTNFNAAQGGAQAAPIAACGHDFAVLLTNGLPSQTASGGAVTYGVGQPFSASEVVNAVTAVTNLNSGARPVETYVIGFALPEFTNNYFVSNPPNPLNQMAVAGGTTSAFFANDLISLNSTFSTIFSDILAKTGSAAAVATNTANLQIDNYIFQAKFQTADWSGQLVSLRLNTGSGSVVLTEKWDAAPKLDAMVPASRVILTKGAADGVSFEWANLTFGTPTSQQTLLNTNNLNVNDGLGSARLDYLRGEATNEGTSPGQFRARNASTVNGSILGDIVNSGPLYVGAPKAGYSDVDNPGYAAFRVRYLSRKPVVYVGANDGMLHGFDAQLDSSGNPVSTGGNEVIAYVPSQMFGSLSQLTAQNYNQNHRYMVDGTPMSADVYLPSLTGSSVDKWRTVLIGNMNSGGKGYFALDITNPNLTSMSAPTFSAGNAADLLLWEFTDADDTDMGYAYNLPPQDSGNSQAKQIVKLQNGNWAAVVGNGYNSTSGKAALYLLNIEKGIDGSWVTLGDYFKVVADGGPNNGLSTPVPYDSDGDGMVDVAYAGDLLGNMWRFDISTPSTPVASLLFSSGTTKPITTPPGVFSHPSGGNMVLFGTGKYLELTDNATTATQTIYGVRDSGSGTVLASALEVRTMLDPLGKRTISGTLIDWTTKKGWLLDLPASGERLTGVPKLESDKFFFNTLIPSTVPCASGGTGWLMAVDSLTGAQPGLLVFDGNKDGVFNSTDAGIGGMKIGAAIGGTTFIKGAVGSSVGIGIASLTNGMLSTPLINFGSLSGGRVNWREILQ</sequence>
<evidence type="ECO:0000259" key="3">
    <source>
        <dbReference type="Pfam" id="PF05567"/>
    </source>
</evidence>
<evidence type="ECO:0000256" key="2">
    <source>
        <dbReference type="ARBA" id="ARBA00022837"/>
    </source>
</evidence>
<organism evidence="4 5">
    <name type="scientific">Candidatus Nitrotoga arctica</name>
    <dbReference type="NCBI Taxonomy" id="453162"/>
    <lineage>
        <taxon>Bacteria</taxon>
        <taxon>Pseudomonadati</taxon>
        <taxon>Pseudomonadota</taxon>
        <taxon>Betaproteobacteria</taxon>
        <taxon>Nitrosomonadales</taxon>
        <taxon>Gallionellaceae</taxon>
        <taxon>Candidatus Nitrotoga</taxon>
    </lineage>
</organism>
<dbReference type="Proteomes" id="UP000839052">
    <property type="component" value="Chromosome"/>
</dbReference>
<keyword evidence="1" id="KW-0479">Metal-binding</keyword>
<feature type="domain" description="PilY1 beta-propeller" evidence="3">
    <location>
        <begin position="619"/>
        <end position="971"/>
    </location>
</feature>
<name>A0ABN8AKQ0_9PROT</name>
<proteinExistence type="predicted"/>
<keyword evidence="5" id="KW-1185">Reference proteome</keyword>
<dbReference type="Pfam" id="PF05567">
    <property type="entry name" value="T4P_PilY1"/>
    <property type="match status" value="1"/>
</dbReference>
<evidence type="ECO:0000313" key="4">
    <source>
        <dbReference type="EMBL" id="CAG9932147.1"/>
    </source>
</evidence>
<protein>
    <submittedName>
        <fullName evidence="4">Tfp pilus assembly protein, tip-associated adhesin PilY1</fullName>
    </submittedName>
</protein>